<keyword evidence="2" id="KW-1185">Reference proteome</keyword>
<evidence type="ECO:0000313" key="2">
    <source>
        <dbReference type="Proteomes" id="UP001341281"/>
    </source>
</evidence>
<organism evidence="1 2">
    <name type="scientific">Paspalum notatum var. saurae</name>
    <dbReference type="NCBI Taxonomy" id="547442"/>
    <lineage>
        <taxon>Eukaryota</taxon>
        <taxon>Viridiplantae</taxon>
        <taxon>Streptophyta</taxon>
        <taxon>Embryophyta</taxon>
        <taxon>Tracheophyta</taxon>
        <taxon>Spermatophyta</taxon>
        <taxon>Magnoliopsida</taxon>
        <taxon>Liliopsida</taxon>
        <taxon>Poales</taxon>
        <taxon>Poaceae</taxon>
        <taxon>PACMAD clade</taxon>
        <taxon>Panicoideae</taxon>
        <taxon>Andropogonodae</taxon>
        <taxon>Paspaleae</taxon>
        <taxon>Paspalinae</taxon>
        <taxon>Paspalum</taxon>
    </lineage>
</organism>
<dbReference type="Proteomes" id="UP001341281">
    <property type="component" value="Chromosome 10"/>
</dbReference>
<proteinExistence type="predicted"/>
<reference evidence="1 2" key="1">
    <citation type="submission" date="2024-02" db="EMBL/GenBank/DDBJ databases">
        <title>High-quality chromosome-scale genome assembly of Pensacola bahiagrass (Paspalum notatum Flugge var. saurae).</title>
        <authorList>
            <person name="Vega J.M."/>
            <person name="Podio M."/>
            <person name="Orjuela J."/>
            <person name="Siena L.A."/>
            <person name="Pessino S.C."/>
            <person name="Combes M.C."/>
            <person name="Mariac C."/>
            <person name="Albertini E."/>
            <person name="Pupilli F."/>
            <person name="Ortiz J.P.A."/>
            <person name="Leblanc O."/>
        </authorList>
    </citation>
    <scope>NUCLEOTIDE SEQUENCE [LARGE SCALE GENOMIC DNA]</scope>
    <source>
        <strain evidence="1">R1</strain>
        <tissue evidence="1">Leaf</tissue>
    </source>
</reference>
<name>A0AAQ3UWG3_PASNO</name>
<dbReference type="AlphaFoldDB" id="A0AAQ3UWG3"/>
<evidence type="ECO:0000313" key="1">
    <source>
        <dbReference type="EMBL" id="WVZ97442.1"/>
    </source>
</evidence>
<accession>A0AAQ3UWG3</accession>
<sequence length="123" mass="14094">MELVMEREGSRKGFGGVIREAAQWQISRGRPGGVLRSTTTISCLTGKQPVGFGCEVVRRRRRRRRTETRSGHGAPTLDLMSWALLRAARDLKSNRFDMLSQAIRPVLVDWHNNRHSTRTHRED</sequence>
<gene>
    <name evidence="1" type="ORF">U9M48_042980</name>
</gene>
<protein>
    <submittedName>
        <fullName evidence="1">Uncharacterized protein</fullName>
    </submittedName>
</protein>
<dbReference type="EMBL" id="CP144754">
    <property type="protein sequence ID" value="WVZ97442.1"/>
    <property type="molecule type" value="Genomic_DNA"/>
</dbReference>